<sequence>MEDTHVHSSHVETWIVTRVAEVLSTSRDRIAEDTPLAESGLSSVQATELTAEIEDRFGISVSPTFIYDHVTPTAIAEEIVARTTTSR</sequence>
<name>A0A543NL03_9ACTN</name>
<dbReference type="Pfam" id="PF00550">
    <property type="entry name" value="PP-binding"/>
    <property type="match status" value="1"/>
</dbReference>
<gene>
    <name evidence="4" type="ORF">FHX37_2442</name>
</gene>
<dbReference type="EMBL" id="VFQC01000001">
    <property type="protein sequence ID" value="TQN32482.1"/>
    <property type="molecule type" value="Genomic_DNA"/>
</dbReference>
<dbReference type="AlphaFoldDB" id="A0A543NL03"/>
<evidence type="ECO:0000256" key="2">
    <source>
        <dbReference type="ARBA" id="ARBA00022553"/>
    </source>
</evidence>
<dbReference type="SMART" id="SM00823">
    <property type="entry name" value="PKS_PP"/>
    <property type="match status" value="1"/>
</dbReference>
<reference evidence="4 5" key="1">
    <citation type="submission" date="2019-06" db="EMBL/GenBank/DDBJ databases">
        <title>Sequencing the genomes of 1000 actinobacteria strains.</title>
        <authorList>
            <person name="Klenk H.-P."/>
        </authorList>
    </citation>
    <scope>NUCLEOTIDE SEQUENCE [LARGE SCALE GENOMIC DNA]</scope>
    <source>
        <strain evidence="4 5">DSM 45015</strain>
    </source>
</reference>
<evidence type="ECO:0000259" key="3">
    <source>
        <dbReference type="PROSITE" id="PS50075"/>
    </source>
</evidence>
<dbReference type="SMART" id="SM01294">
    <property type="entry name" value="PKS_PP_betabranch"/>
    <property type="match status" value="1"/>
</dbReference>
<evidence type="ECO:0000313" key="5">
    <source>
        <dbReference type="Proteomes" id="UP000317422"/>
    </source>
</evidence>
<dbReference type="Proteomes" id="UP000317422">
    <property type="component" value="Unassembled WGS sequence"/>
</dbReference>
<keyword evidence="5" id="KW-1185">Reference proteome</keyword>
<accession>A0A543NL03</accession>
<evidence type="ECO:0000313" key="4">
    <source>
        <dbReference type="EMBL" id="TQN32482.1"/>
    </source>
</evidence>
<dbReference type="PROSITE" id="PS50075">
    <property type="entry name" value="CARRIER"/>
    <property type="match status" value="1"/>
</dbReference>
<dbReference type="InterPro" id="IPR009081">
    <property type="entry name" value="PP-bd_ACP"/>
</dbReference>
<protein>
    <submittedName>
        <fullName evidence="4">Acyl carrier protein</fullName>
    </submittedName>
</protein>
<comment type="caution">
    <text evidence="4">The sequence shown here is derived from an EMBL/GenBank/DDBJ whole genome shotgun (WGS) entry which is preliminary data.</text>
</comment>
<evidence type="ECO:0000256" key="1">
    <source>
        <dbReference type="ARBA" id="ARBA00022450"/>
    </source>
</evidence>
<dbReference type="InterPro" id="IPR036736">
    <property type="entry name" value="ACP-like_sf"/>
</dbReference>
<feature type="domain" description="Carrier" evidence="3">
    <location>
        <begin position="6"/>
        <end position="83"/>
    </location>
</feature>
<dbReference type="PROSITE" id="PS00012">
    <property type="entry name" value="PHOSPHOPANTETHEINE"/>
    <property type="match status" value="1"/>
</dbReference>
<dbReference type="InterPro" id="IPR006162">
    <property type="entry name" value="Ppantetheine_attach_site"/>
</dbReference>
<proteinExistence type="predicted"/>
<organism evidence="4 5">
    <name type="scientific">Haloactinospora alba</name>
    <dbReference type="NCBI Taxonomy" id="405555"/>
    <lineage>
        <taxon>Bacteria</taxon>
        <taxon>Bacillati</taxon>
        <taxon>Actinomycetota</taxon>
        <taxon>Actinomycetes</taxon>
        <taxon>Streptosporangiales</taxon>
        <taxon>Nocardiopsidaceae</taxon>
        <taxon>Haloactinospora</taxon>
    </lineage>
</organism>
<dbReference type="RefSeq" id="WP_170181564.1">
    <property type="nucleotide sequence ID" value="NZ_VFQC01000001.1"/>
</dbReference>
<dbReference type="InterPro" id="IPR020806">
    <property type="entry name" value="PKS_PP-bd"/>
</dbReference>
<keyword evidence="2" id="KW-0597">Phosphoprotein</keyword>
<dbReference type="SUPFAM" id="SSF47336">
    <property type="entry name" value="ACP-like"/>
    <property type="match status" value="1"/>
</dbReference>
<dbReference type="Gene3D" id="1.10.1200.10">
    <property type="entry name" value="ACP-like"/>
    <property type="match status" value="1"/>
</dbReference>
<keyword evidence="1" id="KW-0596">Phosphopantetheine</keyword>
<dbReference type="GO" id="GO:0031177">
    <property type="term" value="F:phosphopantetheine binding"/>
    <property type="evidence" value="ECO:0007669"/>
    <property type="project" value="InterPro"/>
</dbReference>